<accession>A0A2W4ZEA9</accession>
<gene>
    <name evidence="7 8" type="primary">ybeY</name>
    <name evidence="8" type="ORF">DI626_11995</name>
</gene>
<evidence type="ECO:0000256" key="5">
    <source>
        <dbReference type="ARBA" id="ARBA00022801"/>
    </source>
</evidence>
<protein>
    <recommendedName>
        <fullName evidence="7">Endoribonuclease YbeY</fullName>
        <ecNumber evidence="7">3.1.-.-</ecNumber>
    </recommendedName>
</protein>
<name>A0A2W4ZEA9_9BACT</name>
<feature type="binding site" evidence="7">
    <location>
        <position position="148"/>
    </location>
    <ligand>
        <name>Zn(2+)</name>
        <dbReference type="ChEBI" id="CHEBI:29105"/>
        <note>catalytic</note>
    </ligand>
</feature>
<dbReference type="Gene3D" id="3.40.390.30">
    <property type="entry name" value="Metalloproteases ('zincins'), catalytic domain"/>
    <property type="match status" value="1"/>
</dbReference>
<dbReference type="PANTHER" id="PTHR46986">
    <property type="entry name" value="ENDORIBONUCLEASE YBEY, CHLOROPLASTIC"/>
    <property type="match status" value="1"/>
</dbReference>
<evidence type="ECO:0000313" key="8">
    <source>
        <dbReference type="EMBL" id="PZO78319.1"/>
    </source>
</evidence>
<dbReference type="GO" id="GO:0004521">
    <property type="term" value="F:RNA endonuclease activity"/>
    <property type="evidence" value="ECO:0007669"/>
    <property type="project" value="UniProtKB-UniRule"/>
</dbReference>
<comment type="caution">
    <text evidence="8">The sequence shown here is derived from an EMBL/GenBank/DDBJ whole genome shotgun (WGS) entry which is preliminary data.</text>
</comment>
<keyword evidence="4 7" id="KW-0255">Endonuclease</keyword>
<evidence type="ECO:0000256" key="7">
    <source>
        <dbReference type="HAMAP-Rule" id="MF_00009"/>
    </source>
</evidence>
<evidence type="ECO:0000256" key="2">
    <source>
        <dbReference type="ARBA" id="ARBA00022722"/>
    </source>
</evidence>
<evidence type="ECO:0000256" key="6">
    <source>
        <dbReference type="ARBA" id="ARBA00022833"/>
    </source>
</evidence>
<keyword evidence="7" id="KW-0690">Ribosome biogenesis</keyword>
<comment type="function">
    <text evidence="7">Single strand-specific metallo-endoribonuclease involved in late-stage 70S ribosome quality control and in maturation of the 3' terminus of the 16S rRNA.</text>
</comment>
<keyword evidence="7" id="KW-0963">Cytoplasm</keyword>
<dbReference type="InterPro" id="IPR023091">
    <property type="entry name" value="MetalPrtase_cat_dom_sf_prd"/>
</dbReference>
<evidence type="ECO:0000256" key="1">
    <source>
        <dbReference type="ARBA" id="ARBA00010875"/>
    </source>
</evidence>
<proteinExistence type="inferred from homology"/>
<sequence>MNENSNLSIAPSDDHEIDVAVQEPDWHASHLDLEDVARTAILQALRMAPLPEEIEGRSIEVSVVLANDDLLQVLNREYRGKDKPTNVLSFAQLDADSPVPEDGPYPVGDIILSYQTIDREAKEQDKFFKDHYTHMLVHGLLHLLGFDHVEEDEANVMESLEIRILENLNIQNPYMENFSMA</sequence>
<dbReference type="Pfam" id="PF02130">
    <property type="entry name" value="YbeY"/>
    <property type="match status" value="1"/>
</dbReference>
<comment type="similarity">
    <text evidence="1 7">Belongs to the endoribonuclease YbeY family.</text>
</comment>
<dbReference type="PANTHER" id="PTHR46986:SF1">
    <property type="entry name" value="ENDORIBONUCLEASE YBEY, CHLOROPLASTIC"/>
    <property type="match status" value="1"/>
</dbReference>
<keyword evidence="2 7" id="KW-0540">Nuclease</keyword>
<dbReference type="GO" id="GO:0008270">
    <property type="term" value="F:zinc ion binding"/>
    <property type="evidence" value="ECO:0007669"/>
    <property type="project" value="UniProtKB-UniRule"/>
</dbReference>
<evidence type="ECO:0000256" key="4">
    <source>
        <dbReference type="ARBA" id="ARBA00022759"/>
    </source>
</evidence>
<comment type="subcellular location">
    <subcellularLocation>
        <location evidence="7">Cytoplasm</location>
    </subcellularLocation>
</comment>
<dbReference type="InterPro" id="IPR020549">
    <property type="entry name" value="YbeY_CS"/>
</dbReference>
<feature type="binding site" evidence="7">
    <location>
        <position position="142"/>
    </location>
    <ligand>
        <name>Zn(2+)</name>
        <dbReference type="ChEBI" id="CHEBI:29105"/>
        <note>catalytic</note>
    </ligand>
</feature>
<keyword evidence="6 7" id="KW-0862">Zinc</keyword>
<dbReference type="NCBIfam" id="TIGR00043">
    <property type="entry name" value="rRNA maturation RNase YbeY"/>
    <property type="match status" value="1"/>
</dbReference>
<dbReference type="HAMAP" id="MF_00009">
    <property type="entry name" value="Endoribonucl_YbeY"/>
    <property type="match status" value="1"/>
</dbReference>
<evidence type="ECO:0000256" key="3">
    <source>
        <dbReference type="ARBA" id="ARBA00022723"/>
    </source>
</evidence>
<evidence type="ECO:0000313" key="9">
    <source>
        <dbReference type="Proteomes" id="UP000249557"/>
    </source>
</evidence>
<organism evidence="8 9">
    <name type="scientific">Micavibrio aeruginosavorus</name>
    <dbReference type="NCBI Taxonomy" id="349221"/>
    <lineage>
        <taxon>Bacteria</taxon>
        <taxon>Pseudomonadati</taxon>
        <taxon>Bdellovibrionota</taxon>
        <taxon>Bdellovibrionia</taxon>
        <taxon>Bdellovibrionales</taxon>
        <taxon>Pseudobdellovibrionaceae</taxon>
        <taxon>Micavibrio</taxon>
    </lineage>
</organism>
<dbReference type="GO" id="GO:0004222">
    <property type="term" value="F:metalloendopeptidase activity"/>
    <property type="evidence" value="ECO:0007669"/>
    <property type="project" value="InterPro"/>
</dbReference>
<comment type="cofactor">
    <cofactor evidence="7">
        <name>Zn(2+)</name>
        <dbReference type="ChEBI" id="CHEBI:29105"/>
    </cofactor>
    <text evidence="7">Binds 1 zinc ion.</text>
</comment>
<dbReference type="GO" id="GO:0006364">
    <property type="term" value="P:rRNA processing"/>
    <property type="evidence" value="ECO:0007669"/>
    <property type="project" value="UniProtKB-UniRule"/>
</dbReference>
<dbReference type="AlphaFoldDB" id="A0A2W4ZEA9"/>
<keyword evidence="5 7" id="KW-0378">Hydrolase</keyword>
<keyword evidence="7" id="KW-0698">rRNA processing</keyword>
<dbReference type="PROSITE" id="PS01306">
    <property type="entry name" value="UPF0054"/>
    <property type="match status" value="1"/>
</dbReference>
<dbReference type="EC" id="3.1.-.-" evidence="7"/>
<dbReference type="EMBL" id="QFNK01000389">
    <property type="protein sequence ID" value="PZO78319.1"/>
    <property type="molecule type" value="Genomic_DNA"/>
</dbReference>
<dbReference type="Proteomes" id="UP000249557">
    <property type="component" value="Unassembled WGS sequence"/>
</dbReference>
<keyword evidence="3 7" id="KW-0479">Metal-binding</keyword>
<dbReference type="SUPFAM" id="SSF55486">
    <property type="entry name" value="Metalloproteases ('zincins'), catalytic domain"/>
    <property type="match status" value="1"/>
</dbReference>
<dbReference type="InterPro" id="IPR002036">
    <property type="entry name" value="YbeY"/>
</dbReference>
<reference evidence="8 9" key="1">
    <citation type="submission" date="2017-08" db="EMBL/GenBank/DDBJ databases">
        <title>Infants hospitalized years apart are colonized by the same room-sourced microbial strains.</title>
        <authorList>
            <person name="Brooks B."/>
            <person name="Olm M.R."/>
            <person name="Firek B.A."/>
            <person name="Baker R."/>
            <person name="Thomas B.C."/>
            <person name="Morowitz M.J."/>
            <person name="Banfield J.F."/>
        </authorList>
    </citation>
    <scope>NUCLEOTIDE SEQUENCE [LARGE SCALE GENOMIC DNA]</scope>
    <source>
        <strain evidence="8">S2_018_000_R2_104</strain>
    </source>
</reference>
<dbReference type="GO" id="GO:0005737">
    <property type="term" value="C:cytoplasm"/>
    <property type="evidence" value="ECO:0007669"/>
    <property type="project" value="UniProtKB-SubCell"/>
</dbReference>
<feature type="binding site" evidence="7">
    <location>
        <position position="138"/>
    </location>
    <ligand>
        <name>Zn(2+)</name>
        <dbReference type="ChEBI" id="CHEBI:29105"/>
        <note>catalytic</note>
    </ligand>
</feature>